<keyword evidence="1" id="KW-0472">Membrane</keyword>
<dbReference type="InterPro" id="IPR019198">
    <property type="entry name" value="Beta_propeller_containing"/>
</dbReference>
<dbReference type="Pfam" id="PF09826">
    <property type="entry name" value="Beta_propel"/>
    <property type="match status" value="1"/>
</dbReference>
<evidence type="ECO:0008006" key="4">
    <source>
        <dbReference type="Google" id="ProtNLM"/>
    </source>
</evidence>
<reference evidence="2 3" key="1">
    <citation type="journal article" date="2016" name="Sci. Rep.">
        <title>Metabolic traits of an uncultured archaeal lineage -MSBL1- from brine pools of the Red Sea.</title>
        <authorList>
            <person name="Mwirichia R."/>
            <person name="Alam I."/>
            <person name="Rashid M."/>
            <person name="Vinu M."/>
            <person name="Ba-Alawi W."/>
            <person name="Anthony Kamau A."/>
            <person name="Kamanda Ngugi D."/>
            <person name="Goker M."/>
            <person name="Klenk H.P."/>
            <person name="Bajic V."/>
            <person name="Stingl U."/>
        </authorList>
    </citation>
    <scope>NUCLEOTIDE SEQUENCE [LARGE SCALE GENOMIC DNA]</scope>
    <source>
        <strain evidence="2">SCGC-AAA259A05</strain>
    </source>
</reference>
<keyword evidence="1" id="KW-1133">Transmembrane helix</keyword>
<dbReference type="EMBL" id="LHXJ01000102">
    <property type="protein sequence ID" value="KXA89042.1"/>
    <property type="molecule type" value="Genomic_DNA"/>
</dbReference>
<accession>A0A133U4C3</accession>
<gene>
    <name evidence="2" type="ORF">AKJ57_05915</name>
</gene>
<evidence type="ECO:0000256" key="1">
    <source>
        <dbReference type="SAM" id="Phobius"/>
    </source>
</evidence>
<protein>
    <recommendedName>
        <fullName evidence="4">Copper amine oxidase-like N-terminal domain-containing protein</fullName>
    </recommendedName>
</protein>
<proteinExistence type="predicted"/>
<sequence length="715" mass="80762">MKVTKALFGKSAFYSAAVLLLFSAVLAILVLPEMNSREIQTQDQLELEKFDSYCDLKDFVKEGFERSQTFQFGFLSYRVPGGGILAMTNMPTGPAKPAVLGSSSVEGKLEATSMTSDVSSNEHSTTNIQVEGVDEPDIVKNDGEYIYAVTGGKVVIVKVYPSENSRVTDNISVNGNLRNIFINGDRLVGLGWNEGRTFIKIYDISDKEDAVLRKDISIDGNYFDSRMIGNHVYVIANRHVRSENLNLPKIYLDNRTERISADEIRHFATPPVSSRFTVVLAINTQTPEEWSRKVYLTEGTQNLYVSLNNIYITGRKKINIDLREEVMNEVLIPSLPPDASMELLYNYNFSNSSVKWSKVRMSLNDYLDSLGEKEQLQFIRKIQDRYASLLEEVKKRMEKTIIHRISIENGNIEYGAQGEVPGTVLNQFSMGEYGGYFRIATTTGHIARTFEGATAKNHVYILDKDLEIVGRLEDLAPGERIYSARFMGEKGYLVTFRKVDPLFVLDLENPEHPQFLGKLKIPGYSDYLHPYDENHLIGIGKSTVAAEQGDFAWYQGVKIALFDVSDLGNPQQISKFVIGDRGTESLALRNHKAFLFTKSKNLLAFPVRIAKIDENEYSSGVPPNARGDFEWQGAYVFKVTSEGFELEGRISHIEENTNFSEFVHYPSNSSFVKRAHYIENVLYTFSPDKIKMNELKDLKEIGEIDLPNSLSSKIR</sequence>
<keyword evidence="3" id="KW-1185">Reference proteome</keyword>
<dbReference type="PATRIC" id="fig|1698259.3.peg.125"/>
<evidence type="ECO:0000313" key="3">
    <source>
        <dbReference type="Proteomes" id="UP000070163"/>
    </source>
</evidence>
<name>A0A133U4C3_9EURY</name>
<comment type="caution">
    <text evidence="2">The sequence shown here is derived from an EMBL/GenBank/DDBJ whole genome shotgun (WGS) entry which is preliminary data.</text>
</comment>
<feature type="transmembrane region" description="Helical" evidence="1">
    <location>
        <begin position="12"/>
        <end position="31"/>
    </location>
</feature>
<organism evidence="2 3">
    <name type="scientific">candidate division MSBL1 archaeon SCGC-AAA259A05</name>
    <dbReference type="NCBI Taxonomy" id="1698259"/>
    <lineage>
        <taxon>Archaea</taxon>
        <taxon>Methanobacteriati</taxon>
        <taxon>Methanobacteriota</taxon>
        <taxon>candidate division MSBL1</taxon>
    </lineage>
</organism>
<dbReference type="Proteomes" id="UP000070163">
    <property type="component" value="Unassembled WGS sequence"/>
</dbReference>
<keyword evidence="1" id="KW-0812">Transmembrane</keyword>
<evidence type="ECO:0000313" key="2">
    <source>
        <dbReference type="EMBL" id="KXA89042.1"/>
    </source>
</evidence>
<dbReference type="AlphaFoldDB" id="A0A133U4C3"/>